<dbReference type="InterPro" id="IPR017932">
    <property type="entry name" value="GATase_2_dom"/>
</dbReference>
<comment type="cofactor">
    <cofactor evidence="2">
        <name>[3Fe-4S] cluster</name>
        <dbReference type="ChEBI" id="CHEBI:21137"/>
    </cofactor>
</comment>
<dbReference type="PANTHER" id="PTHR11938">
    <property type="entry name" value="FAD NADPH DEHYDROGENASE/OXIDOREDUCTASE"/>
    <property type="match status" value="1"/>
</dbReference>
<keyword evidence="10" id="KW-0315">Glutamine amidotransferase</keyword>
<evidence type="ECO:0000256" key="7">
    <source>
        <dbReference type="ARBA" id="ARBA00022643"/>
    </source>
</evidence>
<name>A0A439DUZ6_9MYCO</name>
<evidence type="ECO:0000256" key="11">
    <source>
        <dbReference type="ARBA" id="ARBA00023002"/>
    </source>
</evidence>
<evidence type="ECO:0000256" key="10">
    <source>
        <dbReference type="ARBA" id="ARBA00022962"/>
    </source>
</evidence>
<dbReference type="SUPFAM" id="SSF69336">
    <property type="entry name" value="Alpha subunit of glutamate synthase, C-terminal domain"/>
    <property type="match status" value="1"/>
</dbReference>
<dbReference type="SUPFAM" id="SSF51395">
    <property type="entry name" value="FMN-linked oxidoreductases"/>
    <property type="match status" value="1"/>
</dbReference>
<dbReference type="Pfam" id="PF04898">
    <property type="entry name" value="Glu_syn_central"/>
    <property type="match status" value="1"/>
</dbReference>
<evidence type="ECO:0000256" key="9">
    <source>
        <dbReference type="ARBA" id="ARBA00022827"/>
    </source>
</evidence>
<evidence type="ECO:0000259" key="17">
    <source>
        <dbReference type="PROSITE" id="PS51278"/>
    </source>
</evidence>
<dbReference type="FunFam" id="2.160.20.60:FF:000001">
    <property type="entry name" value="Glutamate synthase, large subunit"/>
    <property type="match status" value="1"/>
</dbReference>
<dbReference type="Gene3D" id="3.20.20.70">
    <property type="entry name" value="Aldolase class I"/>
    <property type="match status" value="2"/>
</dbReference>
<dbReference type="SUPFAM" id="SSF56235">
    <property type="entry name" value="N-terminal nucleophile aminohydrolases (Ntn hydrolases)"/>
    <property type="match status" value="1"/>
</dbReference>
<keyword evidence="11" id="KW-0560">Oxidoreductase</keyword>
<dbReference type="InterPro" id="IPR002489">
    <property type="entry name" value="Glu_synth_asu_C"/>
</dbReference>
<comment type="caution">
    <text evidence="18">The sequence shown here is derived from an EMBL/GenBank/DDBJ whole genome shotgun (WGS) entry which is preliminary data.</text>
</comment>
<evidence type="ECO:0000256" key="14">
    <source>
        <dbReference type="ARBA" id="ARBA00023164"/>
    </source>
</evidence>
<organism evidence="18 19">
    <name type="scientific">Mycolicibacterium elephantis DSM 44368</name>
    <dbReference type="NCBI Taxonomy" id="1335622"/>
    <lineage>
        <taxon>Bacteria</taxon>
        <taxon>Bacillati</taxon>
        <taxon>Actinomycetota</taxon>
        <taxon>Actinomycetes</taxon>
        <taxon>Mycobacteriales</taxon>
        <taxon>Mycobacteriaceae</taxon>
        <taxon>Mycolicibacterium</taxon>
    </lineage>
</organism>
<dbReference type="Pfam" id="PF01493">
    <property type="entry name" value="GXGXG"/>
    <property type="match status" value="1"/>
</dbReference>
<evidence type="ECO:0000256" key="8">
    <source>
        <dbReference type="ARBA" id="ARBA00022723"/>
    </source>
</evidence>
<proteinExistence type="inferred from homology"/>
<dbReference type="PANTHER" id="PTHR11938:SF133">
    <property type="entry name" value="GLUTAMATE SYNTHASE (NADH)"/>
    <property type="match status" value="1"/>
</dbReference>
<evidence type="ECO:0000256" key="13">
    <source>
        <dbReference type="ARBA" id="ARBA00023014"/>
    </source>
</evidence>
<dbReference type="InterPro" id="IPR006982">
    <property type="entry name" value="Glu_synth_centr_N"/>
</dbReference>
<evidence type="ECO:0000256" key="6">
    <source>
        <dbReference type="ARBA" id="ARBA00022630"/>
    </source>
</evidence>
<comment type="cofactor">
    <cofactor evidence="1">
        <name>FMN</name>
        <dbReference type="ChEBI" id="CHEBI:58210"/>
    </cofactor>
</comment>
<dbReference type="EMBL" id="ATDN01000013">
    <property type="protein sequence ID" value="RWA20427.1"/>
    <property type="molecule type" value="Genomic_DNA"/>
</dbReference>
<dbReference type="InterPro" id="IPR050711">
    <property type="entry name" value="ET-N_metabolism_enzyme"/>
</dbReference>
<dbReference type="InterPro" id="IPR002932">
    <property type="entry name" value="Glu_synthdom"/>
</dbReference>
<reference evidence="18 19" key="1">
    <citation type="submission" date="2013-06" db="EMBL/GenBank/DDBJ databases">
        <title>The draft sequence of the Mycobacterium elephantis genome.</title>
        <authorList>
            <person name="Pettersson F.B."/>
            <person name="Das S."/>
            <person name="Dasgupta S."/>
            <person name="Bhattacharya A."/>
            <person name="Kirsebom L.A."/>
        </authorList>
    </citation>
    <scope>NUCLEOTIDE SEQUENCE [LARGE SCALE GENOMIC DNA]</scope>
    <source>
        <strain evidence="18 19">DSM 44368</strain>
    </source>
</reference>
<keyword evidence="7" id="KW-0288">FMN</keyword>
<evidence type="ECO:0000313" key="18">
    <source>
        <dbReference type="EMBL" id="RWA20427.1"/>
    </source>
</evidence>
<keyword evidence="6" id="KW-0285">Flavoprotein</keyword>
<dbReference type="RefSeq" id="WP_128108577.1">
    <property type="nucleotide sequence ID" value="NZ_ATDN01000013.1"/>
</dbReference>
<dbReference type="Pfam" id="PF01645">
    <property type="entry name" value="Glu_synthase"/>
    <property type="match status" value="1"/>
</dbReference>
<sequence>MTPRIQGLYNPAFEHDACGVAMVADMHGRRSRDIVDKAITALLNLEHRGAQGAEPHTGDGAGILLQVPDEFLRAVLKEQGAFELPPYGSYATGMAFLPQSSKDAAAACESVEKIAEAEGLQVLGWREVPTDESSLGALARDAMPTFRQLFLAGASGMDLERRAYVVRKRAEHELGTRGPGQDGPGRETVYFPSLSGQTFVYKGMLTTPQLKAFYLDLQDERLTSALGIVHSRFSTNTFPSWPLAHPFRRIAHNGEINTVTGNENWMRAREALIRTDLFGSDLEKITPVCTPGASDTARFDEVLELLHLGGRSLPHAVLMMIPEAWERHESMDPARRAFYEFHDSLMEPWDGPASVCFTDGTVVGAVLDRNGLRPSRIWVTDDGLVVMASEAGVLNLDPSTVVRKMRLQPGRMFLVDTAQGRIVDDEEIKAELAAEHPYQEWLDQGLFRLDELPQGDYVRMPHHRVVLRQQAFGYTYEELNLLVAPMARTGAEPIGSMGTDTPIAVLSARPRMLFDYFHQMFAQVTNPPLDAIREEVVTSLQGAMGPEGDLLNPGPESCRQIVLSQPIIRNHELAKLVNLDPEQEIDGRRHGLSTAVIRCLYPVNRGGQGLREALDNVRAKVSAAIRDGARIIVLSDRESNEQMAPIPSLLAVSAVHHHLVRDRTRTQVGLVVECGDAREVHHMACLVGFGAAAINPYMVFESIEDMVDRGVLIGLDSETAKSNYVKAAGKGVLKVMSKMGISTLASYTGAQLFQAIGISQQVLDEYFTGLTCPVGGIDLDDIADDVAARHRLAYLDQPTEWAHRELEVGGEYQWRREGEYHLFNPDTVFKLQHSTRSGQYSIFKEYTKLVDDQSERMASLRGLLKFKDGVRPPVPLDEVEPASEIVKRFSTGAMSYGSISAEAHETLAIAMNRLGARSNSGEGGEHVSRFDPDENGDWRRSAIKQVASGRFGVTSHYLTNCTDIQIKMAQGAKPGEGGQLPGNKVYPWVAEVRHSTPGVGLISPPPHHDIYSIEDLAQLIHDLKNANPQARVHVKLVSESGVGTVAAGVSKAHADVVLISGHDGGTGATPLTSMKHAGAPWELGLVETQQTLLLNGLRDRIVVQVDGQLKTGRDVVIAALLGAEEFGFATAPLVVSGCIMMRVCHLDTCPVGVATQNPILRQRFTGKPEFVENFFLFIAEEVRELMAQLGFRTVNEMVGHVDALDTTKAAEHWKAHKLDLTPVLHQPESAFMNQDLYCSSRQDHGLDKALDQQLIVMCREALDSGTPVRFSTTIGNVNRTVGTMLGHEVTKAYGGQGLPDGTIDITFDGSAGNSFGAFVPKGITLRVYGDANDYVGKGLSGGRIVIRPSDNAPSGYVAEDNIIAGNVILFGATSGEMFLRGQVGERFAVRNSGAHAVVEGVGDHGCEYMTGGRIVILGPTGRNFAAGMSGGIAYVYDPNKKLPQNLNAEMVDLEDLDDEDLQWLQGIIQAHVDATDSAVGQRILDDWSAHVKHFTKVMPRDYRRVLEAIADAEQRAVDVDEAIMAAAGG</sequence>
<dbReference type="Pfam" id="PF00310">
    <property type="entry name" value="GATase_2"/>
    <property type="match status" value="1"/>
</dbReference>
<evidence type="ECO:0000256" key="4">
    <source>
        <dbReference type="ARBA" id="ARBA00009716"/>
    </source>
</evidence>
<keyword evidence="9" id="KW-0274">FAD</keyword>
<dbReference type="CDD" id="cd02808">
    <property type="entry name" value="GltS_FMN"/>
    <property type="match status" value="1"/>
</dbReference>
<dbReference type="FunFam" id="3.60.20.10:FF:000001">
    <property type="entry name" value="Glutamate synthase, large subunit"/>
    <property type="match status" value="1"/>
</dbReference>
<evidence type="ECO:0000256" key="2">
    <source>
        <dbReference type="ARBA" id="ARBA00001927"/>
    </source>
</evidence>
<dbReference type="GO" id="GO:0006537">
    <property type="term" value="P:glutamate biosynthetic process"/>
    <property type="evidence" value="ECO:0007669"/>
    <property type="project" value="UniProtKB-KW"/>
</dbReference>
<evidence type="ECO:0000256" key="5">
    <source>
        <dbReference type="ARBA" id="ARBA00022605"/>
    </source>
</evidence>
<comment type="cofactor">
    <cofactor evidence="3">
        <name>FAD</name>
        <dbReference type="ChEBI" id="CHEBI:57692"/>
    </cofactor>
</comment>
<dbReference type="GO" id="GO:0051538">
    <property type="term" value="F:3 iron, 4 sulfur cluster binding"/>
    <property type="evidence" value="ECO:0007669"/>
    <property type="project" value="UniProtKB-KW"/>
</dbReference>
<keyword evidence="8" id="KW-0479">Metal-binding</keyword>
<dbReference type="GO" id="GO:0015930">
    <property type="term" value="F:glutamate synthase activity"/>
    <property type="evidence" value="ECO:0007669"/>
    <property type="project" value="InterPro"/>
</dbReference>
<dbReference type="InterPro" id="IPR029055">
    <property type="entry name" value="Ntn_hydrolases_N"/>
</dbReference>
<dbReference type="NCBIfam" id="NF008730">
    <property type="entry name" value="PRK11750.1"/>
    <property type="match status" value="1"/>
</dbReference>
<keyword evidence="5" id="KW-0028">Amino-acid biosynthesis</keyword>
<evidence type="ECO:0000256" key="16">
    <source>
        <dbReference type="ARBA" id="ARBA00029440"/>
    </source>
</evidence>
<accession>A0A439DUZ6</accession>
<evidence type="ECO:0000256" key="3">
    <source>
        <dbReference type="ARBA" id="ARBA00001974"/>
    </source>
</evidence>
<dbReference type="Gene3D" id="2.160.20.60">
    <property type="entry name" value="Glutamate synthase, alpha subunit, C-terminal domain"/>
    <property type="match status" value="1"/>
</dbReference>
<keyword evidence="15" id="KW-0003">3Fe-4S</keyword>
<evidence type="ECO:0000256" key="1">
    <source>
        <dbReference type="ARBA" id="ARBA00001917"/>
    </source>
</evidence>
<keyword evidence="14" id="KW-0314">Glutamate biosynthesis</keyword>
<dbReference type="CDD" id="cd00713">
    <property type="entry name" value="GltS"/>
    <property type="match status" value="1"/>
</dbReference>
<comment type="pathway">
    <text evidence="16">Amino-acid biosynthesis.</text>
</comment>
<comment type="similarity">
    <text evidence="4">Belongs to the glutamate synthase family.</text>
</comment>
<feature type="domain" description="Glutamine amidotransferase type-2" evidence="17">
    <location>
        <begin position="18"/>
        <end position="418"/>
    </location>
</feature>
<evidence type="ECO:0000256" key="12">
    <source>
        <dbReference type="ARBA" id="ARBA00023004"/>
    </source>
</evidence>
<keyword evidence="12" id="KW-0408">Iron</keyword>
<keyword evidence="19" id="KW-1185">Reference proteome</keyword>
<dbReference type="PROSITE" id="PS51278">
    <property type="entry name" value="GATASE_TYPE_2"/>
    <property type="match status" value="1"/>
</dbReference>
<evidence type="ECO:0000256" key="15">
    <source>
        <dbReference type="ARBA" id="ARBA00023291"/>
    </source>
</evidence>
<gene>
    <name evidence="18" type="ORF">MELE44368_18180</name>
</gene>
<dbReference type="FunFam" id="3.20.20.70:FF:000031">
    <property type="entry name" value="Glutamate synthase 1 [NADH]"/>
    <property type="match status" value="1"/>
</dbReference>
<dbReference type="Gene3D" id="3.60.20.10">
    <property type="entry name" value="Glutamine Phosphoribosylpyrophosphate, subunit 1, domain 1"/>
    <property type="match status" value="1"/>
</dbReference>
<dbReference type="GO" id="GO:0019676">
    <property type="term" value="P:ammonia assimilation cycle"/>
    <property type="evidence" value="ECO:0007669"/>
    <property type="project" value="TreeGrafter"/>
</dbReference>
<dbReference type="Proteomes" id="UP000287177">
    <property type="component" value="Unassembled WGS sequence"/>
</dbReference>
<evidence type="ECO:0000313" key="19">
    <source>
        <dbReference type="Proteomes" id="UP000287177"/>
    </source>
</evidence>
<dbReference type="GO" id="GO:0046872">
    <property type="term" value="F:metal ion binding"/>
    <property type="evidence" value="ECO:0007669"/>
    <property type="project" value="UniProtKB-KW"/>
</dbReference>
<dbReference type="FunFam" id="3.20.20.70:FF:000053">
    <property type="entry name" value="Glutamate synthase large subunit"/>
    <property type="match status" value="1"/>
</dbReference>
<dbReference type="InterPro" id="IPR013785">
    <property type="entry name" value="Aldolase_TIM"/>
</dbReference>
<keyword evidence="13" id="KW-0411">Iron-sulfur</keyword>
<dbReference type="CDD" id="cd00982">
    <property type="entry name" value="gltB_C"/>
    <property type="match status" value="1"/>
</dbReference>
<protein>
    <submittedName>
        <fullName evidence="18">Glutamate synthase</fullName>
    </submittedName>
</protein>
<dbReference type="InterPro" id="IPR036485">
    <property type="entry name" value="Glu_synth_asu_C_sf"/>
</dbReference>